<dbReference type="Pfam" id="PF26216">
    <property type="entry name" value="GDPGP1_C"/>
    <property type="match status" value="1"/>
</dbReference>
<dbReference type="GO" id="GO:0080048">
    <property type="term" value="F:GDP-D-glucose phosphorylase activity"/>
    <property type="evidence" value="ECO:0007669"/>
    <property type="project" value="UniProtKB-EC"/>
</dbReference>
<dbReference type="GO" id="GO:0006006">
    <property type="term" value="P:glucose metabolic process"/>
    <property type="evidence" value="ECO:0007669"/>
    <property type="project" value="TreeGrafter"/>
</dbReference>
<dbReference type="InterPro" id="IPR058865">
    <property type="entry name" value="GDPGP1_C"/>
</dbReference>
<name>A0A0D2MBI0_9CHLO</name>
<evidence type="ECO:0000256" key="12">
    <source>
        <dbReference type="ARBA" id="ARBA00022801"/>
    </source>
</evidence>
<dbReference type="GeneID" id="25742621"/>
<dbReference type="Proteomes" id="UP000054498">
    <property type="component" value="Unassembled WGS sequence"/>
</dbReference>
<keyword evidence="11" id="KW-0547">Nucleotide-binding</keyword>
<organism evidence="16 17">
    <name type="scientific">Monoraphidium neglectum</name>
    <dbReference type="NCBI Taxonomy" id="145388"/>
    <lineage>
        <taxon>Eukaryota</taxon>
        <taxon>Viridiplantae</taxon>
        <taxon>Chlorophyta</taxon>
        <taxon>core chlorophytes</taxon>
        <taxon>Chlorophyceae</taxon>
        <taxon>CS clade</taxon>
        <taxon>Sphaeropleales</taxon>
        <taxon>Selenastraceae</taxon>
        <taxon>Monoraphidium</taxon>
    </lineage>
</organism>
<comment type="catalytic activity">
    <reaction evidence="1">
        <text>GDP-alpha-D-glucose + phosphate = alpha-D-glucose 1-phosphate + GDP + H(+)</text>
        <dbReference type="Rhea" id="RHEA:30387"/>
        <dbReference type="ChEBI" id="CHEBI:15378"/>
        <dbReference type="ChEBI" id="CHEBI:43474"/>
        <dbReference type="ChEBI" id="CHEBI:58189"/>
        <dbReference type="ChEBI" id="CHEBI:58601"/>
        <dbReference type="ChEBI" id="CHEBI:62230"/>
        <dbReference type="EC" id="2.7.7.78"/>
    </reaction>
</comment>
<keyword evidence="12" id="KW-0378">Hydrolase</keyword>
<evidence type="ECO:0000256" key="3">
    <source>
        <dbReference type="ARBA" id="ARBA00004496"/>
    </source>
</evidence>
<dbReference type="STRING" id="145388.A0A0D2MBI0"/>
<dbReference type="GO" id="GO:0005085">
    <property type="term" value="F:guanyl-nucleotide exchange factor activity"/>
    <property type="evidence" value="ECO:0007669"/>
    <property type="project" value="UniProtKB-KW"/>
</dbReference>
<evidence type="ECO:0000256" key="9">
    <source>
        <dbReference type="ARBA" id="ARBA00022679"/>
    </source>
</evidence>
<dbReference type="GO" id="GO:0000166">
    <property type="term" value="F:nucleotide binding"/>
    <property type="evidence" value="ECO:0007669"/>
    <property type="project" value="UniProtKB-KW"/>
</dbReference>
<feature type="domain" description="GDPGP1-like N-terminal" evidence="15">
    <location>
        <begin position="112"/>
        <end position="283"/>
    </location>
</feature>
<evidence type="ECO:0000256" key="10">
    <source>
        <dbReference type="ARBA" id="ARBA00022695"/>
    </source>
</evidence>
<dbReference type="Pfam" id="PF26217">
    <property type="entry name" value="GDPGP1_N"/>
    <property type="match status" value="1"/>
</dbReference>
<keyword evidence="10" id="KW-0548">Nucleotidyltransferase</keyword>
<gene>
    <name evidence="16" type="ORF">MNEG_9746</name>
</gene>
<evidence type="ECO:0000313" key="17">
    <source>
        <dbReference type="Proteomes" id="UP000054498"/>
    </source>
</evidence>
<feature type="domain" description="GDPGP1-like C-terminal" evidence="14">
    <location>
        <begin position="297"/>
        <end position="435"/>
    </location>
</feature>
<dbReference type="InterPro" id="IPR058866">
    <property type="entry name" value="GDPGP1_N"/>
</dbReference>
<keyword evidence="7" id="KW-0963">Cytoplasm</keyword>
<evidence type="ECO:0000313" key="16">
    <source>
        <dbReference type="EMBL" id="KIY98216.1"/>
    </source>
</evidence>
<comment type="function">
    <text evidence="2">Specific and highly efficient GDP-D-glucose phosphorylase regulating the levels of GDP-D-glucose in cells.</text>
</comment>
<evidence type="ECO:0000256" key="1">
    <source>
        <dbReference type="ARBA" id="ARBA00000063"/>
    </source>
</evidence>
<feature type="compositionally biased region" description="Low complexity" evidence="13">
    <location>
        <begin position="83"/>
        <end position="95"/>
    </location>
</feature>
<keyword evidence="17" id="KW-1185">Reference proteome</keyword>
<keyword evidence="9" id="KW-0808">Transferase</keyword>
<keyword evidence="8" id="KW-0344">Guanine-nucleotide releasing factor</keyword>
<evidence type="ECO:0000256" key="11">
    <source>
        <dbReference type="ARBA" id="ARBA00022741"/>
    </source>
</evidence>
<dbReference type="InterPro" id="IPR026506">
    <property type="entry name" value="GDPGP"/>
</dbReference>
<dbReference type="RefSeq" id="XP_013897236.1">
    <property type="nucleotide sequence ID" value="XM_014041782.1"/>
</dbReference>
<dbReference type="EMBL" id="KK102267">
    <property type="protein sequence ID" value="KIY98216.1"/>
    <property type="molecule type" value="Genomic_DNA"/>
</dbReference>
<evidence type="ECO:0000256" key="8">
    <source>
        <dbReference type="ARBA" id="ARBA00022658"/>
    </source>
</evidence>
<evidence type="ECO:0000256" key="2">
    <source>
        <dbReference type="ARBA" id="ARBA00003049"/>
    </source>
</evidence>
<accession>A0A0D2MBI0</accession>
<feature type="region of interest" description="Disordered" evidence="13">
    <location>
        <begin position="83"/>
        <end position="105"/>
    </location>
</feature>
<sequence length="481" mass="49611">MALLAERIATIVSLAQAEAAPAEVDAPVLAADVPIGRVAGARLATYSFAADGPAPLLGAVGGHAKAESSSSAVPLAAAELPPLAPEAAPGAPSGGELRRGPEDPCSPGRSLLDGLLLAHWEDAAAKGLLRYDVMACPTKVLPGHLGFVAQLNEGRATKKRPTEFRVDQVCQPFDPSKFNFNKASLKEALFAFKPAAPGARASFAPAAAASASPNLVLVNVSPIDYGHVLLCPRVLDELPQLLDRESVLLALRYAAEAANPHLRVGYNSLGAYATINHLHFQSYYLNTTMPIERAGSAPVHGIAPRADGVTVSRLTGYPVNAFLIEGGDAAALADAVTAAALALQGANVPHNMLIADCGRKVYLTPQCYADKQAKGLVPEHLLDTGVNPAVWEVTGHMVLFRQADYDAFDQDLAWELLAAISLTEERFLEVAALCFGRGPEEAAAAAAAAAADVGGLRCGESGAGEGPAAAAAAPEVAAVEA</sequence>
<dbReference type="PANTHER" id="PTHR20884:SF8">
    <property type="entry name" value="GDP-D-GLUCOSE PHOSPHORYLASE 1"/>
    <property type="match status" value="1"/>
</dbReference>
<proteinExistence type="inferred from homology"/>
<reference evidence="16 17" key="1">
    <citation type="journal article" date="2013" name="BMC Genomics">
        <title>Reconstruction of the lipid metabolism for the microalga Monoraphidium neglectum from its genome sequence reveals characteristics suitable for biofuel production.</title>
        <authorList>
            <person name="Bogen C."/>
            <person name="Al-Dilaimi A."/>
            <person name="Albersmeier A."/>
            <person name="Wichmann J."/>
            <person name="Grundmann M."/>
            <person name="Rupp O."/>
            <person name="Lauersen K.J."/>
            <person name="Blifernez-Klassen O."/>
            <person name="Kalinowski J."/>
            <person name="Goesmann A."/>
            <person name="Mussgnug J.H."/>
            <person name="Kruse O."/>
        </authorList>
    </citation>
    <scope>NUCLEOTIDE SEQUENCE [LARGE SCALE GENOMIC DNA]</scope>
    <source>
        <strain evidence="16 17">SAG 48.87</strain>
    </source>
</reference>
<evidence type="ECO:0000259" key="15">
    <source>
        <dbReference type="Pfam" id="PF26217"/>
    </source>
</evidence>
<evidence type="ECO:0000256" key="5">
    <source>
        <dbReference type="ARBA" id="ARBA00012507"/>
    </source>
</evidence>
<evidence type="ECO:0000256" key="4">
    <source>
        <dbReference type="ARBA" id="ARBA00006451"/>
    </source>
</evidence>
<evidence type="ECO:0000259" key="14">
    <source>
        <dbReference type="Pfam" id="PF26216"/>
    </source>
</evidence>
<comment type="similarity">
    <text evidence="4">Belongs to the GDPGP1 family.</text>
</comment>
<comment type="subcellular location">
    <subcellularLocation>
        <location evidence="3">Cytoplasm</location>
    </subcellularLocation>
</comment>
<dbReference type="KEGG" id="mng:MNEG_9746"/>
<evidence type="ECO:0000256" key="13">
    <source>
        <dbReference type="SAM" id="MobiDB-lite"/>
    </source>
</evidence>
<dbReference type="GO" id="GO:0016787">
    <property type="term" value="F:hydrolase activity"/>
    <property type="evidence" value="ECO:0007669"/>
    <property type="project" value="UniProtKB-KW"/>
</dbReference>
<evidence type="ECO:0000256" key="7">
    <source>
        <dbReference type="ARBA" id="ARBA00022490"/>
    </source>
</evidence>
<dbReference type="GO" id="GO:0005737">
    <property type="term" value="C:cytoplasm"/>
    <property type="evidence" value="ECO:0007669"/>
    <property type="project" value="UniProtKB-SubCell"/>
</dbReference>
<evidence type="ECO:0000256" key="6">
    <source>
        <dbReference type="ARBA" id="ARBA00018857"/>
    </source>
</evidence>
<dbReference type="PANTHER" id="PTHR20884">
    <property type="entry name" value="GDP-D-GLUCOSE PHOSPHORYLASE 1"/>
    <property type="match status" value="1"/>
</dbReference>
<dbReference type="OrthoDB" id="417175at2759"/>
<dbReference type="EC" id="2.7.7.78" evidence="5"/>
<protein>
    <recommendedName>
        <fullName evidence="6">GDP-D-glucose phosphorylase 1</fullName>
        <ecNumber evidence="5">2.7.7.78</ecNumber>
    </recommendedName>
</protein>
<dbReference type="AlphaFoldDB" id="A0A0D2MBI0"/>